<evidence type="ECO:0000256" key="1">
    <source>
        <dbReference type="SAM" id="MobiDB-lite"/>
    </source>
</evidence>
<evidence type="ECO:0000313" key="2">
    <source>
        <dbReference type="EMBL" id="TKW56451.1"/>
    </source>
</evidence>
<dbReference type="EMBL" id="PJEX01000068">
    <property type="protein sequence ID" value="TKW56451.1"/>
    <property type="molecule type" value="Genomic_DNA"/>
</dbReference>
<dbReference type="OrthoDB" id="3521097at2759"/>
<evidence type="ECO:0000313" key="3">
    <source>
        <dbReference type="Proteomes" id="UP000310108"/>
    </source>
</evidence>
<dbReference type="AlphaFoldDB" id="A0A4U6XLC9"/>
<gene>
    <name evidence="2" type="ORF">CTA1_11071</name>
</gene>
<reference evidence="2 3" key="1">
    <citation type="journal article" date="2019" name="PLoS ONE">
        <title>Comparative genome analysis indicates high evolutionary potential of pathogenicity genes in Colletotrichum tanaceti.</title>
        <authorList>
            <person name="Lelwala R.V."/>
            <person name="Korhonen P.K."/>
            <person name="Young N.D."/>
            <person name="Scott J.B."/>
            <person name="Ades P.A."/>
            <person name="Gasser R.B."/>
            <person name="Taylor P.W.J."/>
        </authorList>
    </citation>
    <scope>NUCLEOTIDE SEQUENCE [LARGE SCALE GENOMIC DNA]</scope>
    <source>
        <strain evidence="2">BRIP57314</strain>
    </source>
</reference>
<organism evidence="2 3">
    <name type="scientific">Colletotrichum tanaceti</name>
    <dbReference type="NCBI Taxonomy" id="1306861"/>
    <lineage>
        <taxon>Eukaryota</taxon>
        <taxon>Fungi</taxon>
        <taxon>Dikarya</taxon>
        <taxon>Ascomycota</taxon>
        <taxon>Pezizomycotina</taxon>
        <taxon>Sordariomycetes</taxon>
        <taxon>Hypocreomycetidae</taxon>
        <taxon>Glomerellales</taxon>
        <taxon>Glomerellaceae</taxon>
        <taxon>Colletotrichum</taxon>
        <taxon>Colletotrichum destructivum species complex</taxon>
    </lineage>
</organism>
<comment type="caution">
    <text evidence="2">The sequence shown here is derived from an EMBL/GenBank/DDBJ whole genome shotgun (WGS) entry which is preliminary data.</text>
</comment>
<proteinExistence type="predicted"/>
<feature type="region of interest" description="Disordered" evidence="1">
    <location>
        <begin position="1"/>
        <end position="22"/>
    </location>
</feature>
<dbReference type="Proteomes" id="UP000310108">
    <property type="component" value="Unassembled WGS sequence"/>
</dbReference>
<dbReference type="PANTHER" id="PTHR38166">
    <property type="entry name" value="C2H2-TYPE DOMAIN-CONTAINING PROTEIN-RELATED"/>
    <property type="match status" value="1"/>
</dbReference>
<accession>A0A4U6XLC9</accession>
<feature type="compositionally biased region" description="Acidic residues" evidence="1">
    <location>
        <begin position="1"/>
        <end position="14"/>
    </location>
</feature>
<dbReference type="STRING" id="1306861.A0A4U6XLC9"/>
<dbReference type="PANTHER" id="PTHR38166:SF1">
    <property type="entry name" value="C2H2-TYPE DOMAIN-CONTAINING PROTEIN"/>
    <property type="match status" value="1"/>
</dbReference>
<protein>
    <recommendedName>
        <fullName evidence="4">C2H2-type domain-containing protein</fullName>
    </recommendedName>
</protein>
<evidence type="ECO:0008006" key="4">
    <source>
        <dbReference type="Google" id="ProtNLM"/>
    </source>
</evidence>
<sequence length="174" mass="19756">MEDKDGDDDDDDEIEHVGARKRQRPVEADMTLACLFYKKDRRLNGSCCGKRLSRIRDVKQHLKRRHYMPIYCPICYNNFLDETTRDSYTNEMACERGSHLASTRNSKVNSARGRLGNTQKKSSDYSAYIDASLMPSAMAYRAFVTACGLEILHHVLAARGAISWNVPSGQDLET</sequence>
<keyword evidence="3" id="KW-1185">Reference proteome</keyword>
<name>A0A4U6XLC9_9PEZI</name>